<name>A0A433XI61_9BACL</name>
<dbReference type="OrthoDB" id="7869153at2"/>
<reference evidence="1 2" key="1">
    <citation type="submission" date="2018-12" db="EMBL/GenBank/DDBJ databases">
        <authorList>
            <person name="Sun L."/>
            <person name="Chen Z."/>
        </authorList>
    </citation>
    <scope>NUCLEOTIDE SEQUENCE [LARGE SCALE GENOMIC DNA]</scope>
    <source>
        <strain evidence="1 2">3-5-3</strain>
    </source>
</reference>
<protein>
    <submittedName>
        <fullName evidence="1">YheC/YheD family protein</fullName>
    </submittedName>
</protein>
<dbReference type="Proteomes" id="UP000272464">
    <property type="component" value="Unassembled WGS sequence"/>
</dbReference>
<proteinExistence type="predicted"/>
<sequence>MKGRKLTLSIQRIASKWKKTQIILQLPNLQPYIPETRKFSVEDLRAMIHQYGLIYIKPDRGTYGNGVMSAEYYLAAPEKNGEIENEANLVKESPAPQYKLRFGIQSQIYNTFEELHSALMDKIKKRDYLIQQGIHLLTYHRRKFDIRVLVQKNLKREWETTGYIARLGALQKIITNHHGGGTSYPVEQLLSPHMDERQLELLLSELRQIGTQVGYQLQHAYPRLKELGLDIAVDAEFKAWILEVNTLPALFPFKELKDKRIYRRIRRYAVHYGRLKKSKVTS</sequence>
<evidence type="ECO:0000313" key="1">
    <source>
        <dbReference type="EMBL" id="RUT33767.1"/>
    </source>
</evidence>
<organism evidence="1 2">
    <name type="scientific">Paenibacillus zeisoli</name>
    <dbReference type="NCBI Taxonomy" id="2496267"/>
    <lineage>
        <taxon>Bacteria</taxon>
        <taxon>Bacillati</taxon>
        <taxon>Bacillota</taxon>
        <taxon>Bacilli</taxon>
        <taxon>Bacillales</taxon>
        <taxon>Paenibacillaceae</taxon>
        <taxon>Paenibacillus</taxon>
    </lineage>
</organism>
<keyword evidence="2" id="KW-1185">Reference proteome</keyword>
<dbReference type="AlphaFoldDB" id="A0A433XI61"/>
<accession>A0A433XI61</accession>
<dbReference type="Gene3D" id="3.30.470.20">
    <property type="entry name" value="ATP-grasp fold, B domain"/>
    <property type="match status" value="1"/>
</dbReference>
<comment type="caution">
    <text evidence="1">The sequence shown here is derived from an EMBL/GenBank/DDBJ whole genome shotgun (WGS) entry which is preliminary data.</text>
</comment>
<gene>
    <name evidence="1" type="ORF">EJP77_09045</name>
</gene>
<dbReference type="Pfam" id="PF14398">
    <property type="entry name" value="ATPgrasp_YheCD"/>
    <property type="match status" value="1"/>
</dbReference>
<dbReference type="InterPro" id="IPR026838">
    <property type="entry name" value="YheC/D"/>
</dbReference>
<evidence type="ECO:0000313" key="2">
    <source>
        <dbReference type="Proteomes" id="UP000272464"/>
    </source>
</evidence>
<dbReference type="SUPFAM" id="SSF56059">
    <property type="entry name" value="Glutathione synthetase ATP-binding domain-like"/>
    <property type="match status" value="1"/>
</dbReference>
<dbReference type="EMBL" id="RZNX01000002">
    <property type="protein sequence ID" value="RUT33767.1"/>
    <property type="molecule type" value="Genomic_DNA"/>
</dbReference>